<gene>
    <name evidence="1" type="ORF">JTE90_028070</name>
</gene>
<dbReference type="AlphaFoldDB" id="A0AAV6VB86"/>
<protein>
    <submittedName>
        <fullName evidence="1">Uncharacterized protein</fullName>
    </submittedName>
</protein>
<dbReference type="EMBL" id="JAFNEN010000132">
    <property type="protein sequence ID" value="KAG8192946.1"/>
    <property type="molecule type" value="Genomic_DNA"/>
</dbReference>
<organism evidence="1 2">
    <name type="scientific">Oedothorax gibbosus</name>
    <dbReference type="NCBI Taxonomy" id="931172"/>
    <lineage>
        <taxon>Eukaryota</taxon>
        <taxon>Metazoa</taxon>
        <taxon>Ecdysozoa</taxon>
        <taxon>Arthropoda</taxon>
        <taxon>Chelicerata</taxon>
        <taxon>Arachnida</taxon>
        <taxon>Araneae</taxon>
        <taxon>Araneomorphae</taxon>
        <taxon>Entelegynae</taxon>
        <taxon>Araneoidea</taxon>
        <taxon>Linyphiidae</taxon>
        <taxon>Erigoninae</taxon>
        <taxon>Oedothorax</taxon>
    </lineage>
</organism>
<evidence type="ECO:0000313" key="1">
    <source>
        <dbReference type="EMBL" id="KAG8192946.1"/>
    </source>
</evidence>
<accession>A0AAV6VB86</accession>
<name>A0AAV6VB86_9ARAC</name>
<keyword evidence="2" id="KW-1185">Reference proteome</keyword>
<proteinExistence type="predicted"/>
<sequence>MAGHAYFAQVRPMMPNGKGSMRPTPSIHRRDIRFKNVFTWYSVRTKRIIHRNSSRNLQFQRAGSIPNPQELF</sequence>
<comment type="caution">
    <text evidence="1">The sequence shown here is derived from an EMBL/GenBank/DDBJ whole genome shotgun (WGS) entry which is preliminary data.</text>
</comment>
<reference evidence="1 2" key="1">
    <citation type="journal article" date="2022" name="Nat. Ecol. Evol.">
        <title>A masculinizing supergene underlies an exaggerated male reproductive morph in a spider.</title>
        <authorList>
            <person name="Hendrickx F."/>
            <person name="De Corte Z."/>
            <person name="Sonet G."/>
            <person name="Van Belleghem S.M."/>
            <person name="Kostlbacher S."/>
            <person name="Vangestel C."/>
        </authorList>
    </citation>
    <scope>NUCLEOTIDE SEQUENCE [LARGE SCALE GENOMIC DNA]</scope>
    <source>
        <strain evidence="1">W744_W776</strain>
    </source>
</reference>
<evidence type="ECO:0000313" key="2">
    <source>
        <dbReference type="Proteomes" id="UP000827092"/>
    </source>
</evidence>
<dbReference type="Proteomes" id="UP000827092">
    <property type="component" value="Unassembled WGS sequence"/>
</dbReference>